<dbReference type="Pfam" id="PF12796">
    <property type="entry name" value="Ank_2"/>
    <property type="match status" value="1"/>
</dbReference>
<protein>
    <submittedName>
        <fullName evidence="2">Uncharacterized protein</fullName>
    </submittedName>
</protein>
<sequence length="282" mass="30475">MDRTKALEDSLREASCVGDIEGVEELLNKGVNVNSKHDINGWTPLHWAAKRGHKAIVSLLLAHGADTTAVTTKGETPAALCSNAEVRKLFGMEPGGTTVPPESSSDVAVTPYYLKHQPLNARIDLGISACVRKNTDMTHTNSTTVISSGVKAGHQAEGSAQNDELVLKVRIANSGDPDFIEVELPRTELSYSRLLRVCCEELGISANQIIRIRKLPDTLVRKDKDVQRFRDFQEIEVVITPAGGKNKLIPGSNGLISVGGMGGANVNGYQSISLYKNQTILY</sequence>
<keyword evidence="3" id="KW-1185">Reference proteome</keyword>
<evidence type="ECO:0000313" key="3">
    <source>
        <dbReference type="Proteomes" id="UP000502823"/>
    </source>
</evidence>
<dbReference type="Gene3D" id="1.25.40.20">
    <property type="entry name" value="Ankyrin repeat-containing domain"/>
    <property type="match status" value="1"/>
</dbReference>
<dbReference type="OrthoDB" id="496981at2759"/>
<comment type="caution">
    <text evidence="2">The sequence shown here is derived from an EMBL/GenBank/DDBJ whole genome shotgun (WGS) entry which is preliminary data.</text>
</comment>
<feature type="repeat" description="ANK" evidence="1">
    <location>
        <begin position="40"/>
        <end position="72"/>
    </location>
</feature>
<dbReference type="InParanoid" id="A0A6L2PJS5"/>
<dbReference type="PANTHER" id="PTHR24192">
    <property type="entry name" value="ANKYRIN REPEAT DOMAIN 40"/>
    <property type="match status" value="1"/>
</dbReference>
<dbReference type="PROSITE" id="PS50088">
    <property type="entry name" value="ANK_REPEAT"/>
    <property type="match status" value="1"/>
</dbReference>
<name>A0A6L2PJS5_COPFO</name>
<dbReference type="Proteomes" id="UP000502823">
    <property type="component" value="Unassembled WGS sequence"/>
</dbReference>
<accession>A0A6L2PJS5</accession>
<dbReference type="SMART" id="SM00248">
    <property type="entry name" value="ANK"/>
    <property type="match status" value="2"/>
</dbReference>
<dbReference type="InterPro" id="IPR039195">
    <property type="entry name" value="ANKRD40"/>
</dbReference>
<keyword evidence="1" id="KW-0040">ANK repeat</keyword>
<evidence type="ECO:0000313" key="2">
    <source>
        <dbReference type="EMBL" id="GFG32793.1"/>
    </source>
</evidence>
<dbReference type="PANTHER" id="PTHR24192:SF3">
    <property type="entry name" value="ANKYRIN REPEAT DOMAIN 40"/>
    <property type="match status" value="1"/>
</dbReference>
<proteinExistence type="predicted"/>
<gene>
    <name evidence="2" type="ORF">Cfor_06309</name>
</gene>
<dbReference type="InterPro" id="IPR036770">
    <property type="entry name" value="Ankyrin_rpt-contain_sf"/>
</dbReference>
<dbReference type="SUPFAM" id="SSF48403">
    <property type="entry name" value="Ankyrin repeat"/>
    <property type="match status" value="1"/>
</dbReference>
<dbReference type="PROSITE" id="PS50297">
    <property type="entry name" value="ANK_REP_REGION"/>
    <property type="match status" value="1"/>
</dbReference>
<organism evidence="2 3">
    <name type="scientific">Coptotermes formosanus</name>
    <name type="common">Formosan subterranean termite</name>
    <dbReference type="NCBI Taxonomy" id="36987"/>
    <lineage>
        <taxon>Eukaryota</taxon>
        <taxon>Metazoa</taxon>
        <taxon>Ecdysozoa</taxon>
        <taxon>Arthropoda</taxon>
        <taxon>Hexapoda</taxon>
        <taxon>Insecta</taxon>
        <taxon>Pterygota</taxon>
        <taxon>Neoptera</taxon>
        <taxon>Polyneoptera</taxon>
        <taxon>Dictyoptera</taxon>
        <taxon>Blattodea</taxon>
        <taxon>Blattoidea</taxon>
        <taxon>Termitoidae</taxon>
        <taxon>Rhinotermitidae</taxon>
        <taxon>Coptotermes</taxon>
    </lineage>
</organism>
<dbReference type="EMBL" id="BLKM01000389">
    <property type="protein sequence ID" value="GFG32793.1"/>
    <property type="molecule type" value="Genomic_DNA"/>
</dbReference>
<dbReference type="AlphaFoldDB" id="A0A6L2PJS5"/>
<reference evidence="3" key="1">
    <citation type="submission" date="2020-01" db="EMBL/GenBank/DDBJ databases">
        <title>Draft genome sequence of the Termite Coptotermes fromosanus.</title>
        <authorList>
            <person name="Itakura S."/>
            <person name="Yosikawa Y."/>
            <person name="Umezawa K."/>
        </authorList>
    </citation>
    <scope>NUCLEOTIDE SEQUENCE [LARGE SCALE GENOMIC DNA]</scope>
</reference>
<evidence type="ECO:0000256" key="1">
    <source>
        <dbReference type="PROSITE-ProRule" id="PRU00023"/>
    </source>
</evidence>
<dbReference type="InterPro" id="IPR002110">
    <property type="entry name" value="Ankyrin_rpt"/>
</dbReference>